<protein>
    <submittedName>
        <fullName evidence="1">Uncharacterized protein</fullName>
    </submittedName>
</protein>
<sequence length="82" mass="9492">MGDWDASCGKFLTFFRLFQQDTLLLVIHSRIRPQSRIRSKQSVNGSLRLILRPFLLARSSLCGLRPPIEPLTQDPPLLMQNW</sequence>
<evidence type="ECO:0000313" key="1">
    <source>
        <dbReference type="EMBL" id="VVQ02443.1"/>
    </source>
</evidence>
<evidence type="ECO:0000313" key="2">
    <source>
        <dbReference type="Proteomes" id="UP000327191"/>
    </source>
</evidence>
<dbReference type="Proteomes" id="UP000327191">
    <property type="component" value="Unassembled WGS sequence"/>
</dbReference>
<reference evidence="1 2" key="1">
    <citation type="submission" date="2019-09" db="EMBL/GenBank/DDBJ databases">
        <authorList>
            <person name="Chandra G."/>
            <person name="Truman W A."/>
        </authorList>
    </citation>
    <scope>NUCLEOTIDE SEQUENCE [LARGE SCALE GENOMIC DNA]</scope>
    <source>
        <strain evidence="1">PS938</strain>
    </source>
</reference>
<proteinExistence type="predicted"/>
<gene>
    <name evidence="1" type="ORF">PS938_02622</name>
</gene>
<organism evidence="1 2">
    <name type="scientific">Pseudomonas fluorescens</name>
    <dbReference type="NCBI Taxonomy" id="294"/>
    <lineage>
        <taxon>Bacteria</taxon>
        <taxon>Pseudomonadati</taxon>
        <taxon>Pseudomonadota</taxon>
        <taxon>Gammaproteobacteria</taxon>
        <taxon>Pseudomonadales</taxon>
        <taxon>Pseudomonadaceae</taxon>
        <taxon>Pseudomonas</taxon>
    </lineage>
</organism>
<name>A0A5E7TTK2_PSEFL</name>
<dbReference type="EMBL" id="CABVJE010000010">
    <property type="protein sequence ID" value="VVQ02443.1"/>
    <property type="molecule type" value="Genomic_DNA"/>
</dbReference>
<accession>A0A5E7TTK2</accession>
<dbReference type="AlphaFoldDB" id="A0A5E7TTK2"/>